<keyword evidence="6" id="KW-0472">Membrane</keyword>
<dbReference type="SUPFAM" id="SSF58104">
    <property type="entry name" value="Methyl-accepting chemotaxis protein (MCP) signaling domain"/>
    <property type="match status" value="1"/>
</dbReference>
<evidence type="ECO:0000256" key="5">
    <source>
        <dbReference type="SAM" id="Coils"/>
    </source>
</evidence>
<dbReference type="KEGG" id="gai:IMCC3135_31360"/>
<dbReference type="Proteomes" id="UP000250079">
    <property type="component" value="Chromosome"/>
</dbReference>
<dbReference type="SMART" id="SM00283">
    <property type="entry name" value="MA"/>
    <property type="match status" value="1"/>
</dbReference>
<dbReference type="AlphaFoldDB" id="A0A2Z2P4F4"/>
<dbReference type="PANTHER" id="PTHR32089">
    <property type="entry name" value="METHYL-ACCEPTING CHEMOTAXIS PROTEIN MCPB"/>
    <property type="match status" value="1"/>
</dbReference>
<comment type="subcellular location">
    <subcellularLocation>
        <location evidence="1">Membrane</location>
    </subcellularLocation>
</comment>
<accession>A0A2Z2P4F4</accession>
<dbReference type="InterPro" id="IPR004089">
    <property type="entry name" value="MCPsignal_dom"/>
</dbReference>
<evidence type="ECO:0000259" key="7">
    <source>
        <dbReference type="PROSITE" id="PS50111"/>
    </source>
</evidence>
<dbReference type="Pfam" id="PF00015">
    <property type="entry name" value="MCPsignal"/>
    <property type="match status" value="1"/>
</dbReference>
<keyword evidence="9" id="KW-1185">Reference proteome</keyword>
<name>A0A2Z2P4F4_9GAMM</name>
<dbReference type="GO" id="GO:0007165">
    <property type="term" value="P:signal transduction"/>
    <property type="evidence" value="ECO:0007669"/>
    <property type="project" value="UniProtKB-KW"/>
</dbReference>
<evidence type="ECO:0000313" key="8">
    <source>
        <dbReference type="EMBL" id="ASJ76320.1"/>
    </source>
</evidence>
<keyword evidence="2 4" id="KW-0807">Transducer</keyword>
<feature type="transmembrane region" description="Helical" evidence="6">
    <location>
        <begin position="188"/>
        <end position="208"/>
    </location>
</feature>
<sequence>MVKWGLGTRIQLVLLACTMAVLVLVGMQVDGARKSNIKAVGILAEVQATQLSLRDVQTGVEQLAREGREVLLRDNDASAENFRAAFQSHKELLQVKTQDLQSRSLEPSMSNELQRTLDSIAQLTDKYETAMQALLSGSSGDPIRLLRNVGETSRTTVTMIDGIVNDYSRQLKELQLRQESITNKKNRLFAFTVVLILLGVSTILWAFIRWHLIKPLKTLLDVAIRLSEDEVDISIQHSERTDELGLLARALKIFKRNRISELELLHANEQNTVQREQRIKEEFEDRRHAGENELREREKQQAMQRADESAASEQLLQLRIDRLSMGVSAAAGGDLSYLAKNPCENLHLNDALAHMTLELESLFSQFGQDFGRIKLDAQNVNLSALQLEELGKSIDEGANLNNTQTLQVLQGAQTVRDVLLEVSQSVDRMETGIRGISDNASQASSVASQAVELARSTDGTMRTLSESSQDIGKVIKLITSVAEQTNLLALNATIEAARAGDAGKGFAVVANEVKELAKETNKATDEIQARIAAIRKDTDQAVEAIGSINEIVSEIDGLQTSISESVKVQSDTAHRITTLVGNATGDNQSVTTILDEVVERQHSTQQAAAKVRQSSEELRSSAEGNVKLTARYRI</sequence>
<dbReference type="GO" id="GO:0006935">
    <property type="term" value="P:chemotaxis"/>
    <property type="evidence" value="ECO:0007669"/>
    <property type="project" value="UniProtKB-ARBA"/>
</dbReference>
<feature type="domain" description="Methyl-accepting transducer" evidence="7">
    <location>
        <begin position="383"/>
        <end position="622"/>
    </location>
</feature>
<keyword evidence="6" id="KW-1133">Transmembrane helix</keyword>
<comment type="similarity">
    <text evidence="3">Belongs to the methyl-accepting chemotaxis (MCP) protein family.</text>
</comment>
<dbReference type="Pfam" id="PF00672">
    <property type="entry name" value="HAMP"/>
    <property type="match status" value="1"/>
</dbReference>
<evidence type="ECO:0000256" key="2">
    <source>
        <dbReference type="ARBA" id="ARBA00023224"/>
    </source>
</evidence>
<protein>
    <submittedName>
        <fullName evidence="8">Methyl-accepting chemotaxis protein McpS</fullName>
    </submittedName>
</protein>
<dbReference type="EMBL" id="CP018632">
    <property type="protein sequence ID" value="ASJ76320.1"/>
    <property type="molecule type" value="Genomic_DNA"/>
</dbReference>
<dbReference type="PANTHER" id="PTHR32089:SF112">
    <property type="entry name" value="LYSOZYME-LIKE PROTEIN-RELATED"/>
    <property type="match status" value="1"/>
</dbReference>
<evidence type="ECO:0000256" key="6">
    <source>
        <dbReference type="SAM" id="Phobius"/>
    </source>
</evidence>
<reference evidence="8 9" key="1">
    <citation type="submission" date="2016-12" db="EMBL/GenBank/DDBJ databases">
        <authorList>
            <person name="Song W.-J."/>
            <person name="Kurnit D.M."/>
        </authorList>
    </citation>
    <scope>NUCLEOTIDE SEQUENCE [LARGE SCALE GENOMIC DNA]</scope>
    <source>
        <strain evidence="8 9">IMCC3135</strain>
    </source>
</reference>
<dbReference type="OrthoDB" id="9781845at2"/>
<keyword evidence="6" id="KW-0812">Transmembrane</keyword>
<feature type="transmembrane region" description="Helical" evidence="6">
    <location>
        <begin position="12"/>
        <end position="29"/>
    </location>
</feature>
<dbReference type="GO" id="GO:0016020">
    <property type="term" value="C:membrane"/>
    <property type="evidence" value="ECO:0007669"/>
    <property type="project" value="UniProtKB-SubCell"/>
</dbReference>
<keyword evidence="5" id="KW-0175">Coiled coil</keyword>
<evidence type="ECO:0000313" key="9">
    <source>
        <dbReference type="Proteomes" id="UP000250079"/>
    </source>
</evidence>
<feature type="coiled-coil region" evidence="5">
    <location>
        <begin position="266"/>
        <end position="300"/>
    </location>
</feature>
<dbReference type="PROSITE" id="PS50111">
    <property type="entry name" value="CHEMOTAXIS_TRANSDUC_2"/>
    <property type="match status" value="1"/>
</dbReference>
<evidence type="ECO:0000256" key="3">
    <source>
        <dbReference type="ARBA" id="ARBA00029447"/>
    </source>
</evidence>
<gene>
    <name evidence="8" type="primary">mcpS</name>
    <name evidence="8" type="ORF">IMCC3135_31360</name>
</gene>
<evidence type="ECO:0000256" key="1">
    <source>
        <dbReference type="ARBA" id="ARBA00004370"/>
    </source>
</evidence>
<evidence type="ECO:0000256" key="4">
    <source>
        <dbReference type="PROSITE-ProRule" id="PRU00284"/>
    </source>
</evidence>
<dbReference type="InterPro" id="IPR003660">
    <property type="entry name" value="HAMP_dom"/>
</dbReference>
<proteinExistence type="inferred from homology"/>
<organism evidence="8 9">
    <name type="scientific">Granulosicoccus antarcticus IMCC3135</name>
    <dbReference type="NCBI Taxonomy" id="1192854"/>
    <lineage>
        <taxon>Bacteria</taxon>
        <taxon>Pseudomonadati</taxon>
        <taxon>Pseudomonadota</taxon>
        <taxon>Gammaproteobacteria</taxon>
        <taxon>Chromatiales</taxon>
        <taxon>Granulosicoccaceae</taxon>
        <taxon>Granulosicoccus</taxon>
    </lineage>
</organism>
<dbReference type="Gene3D" id="1.10.287.950">
    <property type="entry name" value="Methyl-accepting chemotaxis protein"/>
    <property type="match status" value="1"/>
</dbReference>
<dbReference type="SUPFAM" id="SSF158472">
    <property type="entry name" value="HAMP domain-like"/>
    <property type="match status" value="1"/>
</dbReference>
<dbReference type="Gene3D" id="6.10.340.10">
    <property type="match status" value="1"/>
</dbReference>